<dbReference type="EMBL" id="FMVJ01000008">
    <property type="protein sequence ID" value="SCY94429.1"/>
    <property type="molecule type" value="Genomic_DNA"/>
</dbReference>
<dbReference type="InterPro" id="IPR039422">
    <property type="entry name" value="MarR/SlyA-like"/>
</dbReference>
<dbReference type="PANTHER" id="PTHR33164:SF57">
    <property type="entry name" value="MARR-FAMILY TRANSCRIPTIONAL REGULATOR"/>
    <property type="match status" value="1"/>
</dbReference>
<dbReference type="InterPro" id="IPR036388">
    <property type="entry name" value="WH-like_DNA-bd_sf"/>
</dbReference>
<proteinExistence type="predicted"/>
<dbReference type="InterPro" id="IPR000835">
    <property type="entry name" value="HTH_MarR-typ"/>
</dbReference>
<feature type="domain" description="HTH marR-type" evidence="4">
    <location>
        <begin position="24"/>
        <end position="158"/>
    </location>
</feature>
<keyword evidence="3" id="KW-0804">Transcription</keyword>
<gene>
    <name evidence="5" type="ORF">SAMN02927923_02996</name>
</gene>
<dbReference type="PROSITE" id="PS50995">
    <property type="entry name" value="HTH_MARR_2"/>
    <property type="match status" value="1"/>
</dbReference>
<evidence type="ECO:0000313" key="5">
    <source>
        <dbReference type="EMBL" id="SCY94429.1"/>
    </source>
</evidence>
<dbReference type="Pfam" id="PF01047">
    <property type="entry name" value="MarR"/>
    <property type="match status" value="1"/>
</dbReference>
<dbReference type="RefSeq" id="WP_175493923.1">
    <property type="nucleotide sequence ID" value="NZ_FMVJ01000008.1"/>
</dbReference>
<dbReference type="InterPro" id="IPR023187">
    <property type="entry name" value="Tscrpt_reg_MarR-type_CS"/>
</dbReference>
<dbReference type="Gene3D" id="1.10.10.10">
    <property type="entry name" value="Winged helix-like DNA-binding domain superfamily/Winged helix DNA-binding domain"/>
    <property type="match status" value="1"/>
</dbReference>
<dbReference type="GO" id="GO:0003700">
    <property type="term" value="F:DNA-binding transcription factor activity"/>
    <property type="evidence" value="ECO:0007669"/>
    <property type="project" value="InterPro"/>
</dbReference>
<organism evidence="5 6">
    <name type="scientific">Microvirga guangxiensis</name>
    <dbReference type="NCBI Taxonomy" id="549386"/>
    <lineage>
        <taxon>Bacteria</taxon>
        <taxon>Pseudomonadati</taxon>
        <taxon>Pseudomonadota</taxon>
        <taxon>Alphaproteobacteria</taxon>
        <taxon>Hyphomicrobiales</taxon>
        <taxon>Methylobacteriaceae</taxon>
        <taxon>Microvirga</taxon>
    </lineage>
</organism>
<dbReference type="FunFam" id="1.10.10.10:FF:000590">
    <property type="entry name" value="Transcriptional regulator, MarR family"/>
    <property type="match status" value="1"/>
</dbReference>
<keyword evidence="1" id="KW-0805">Transcription regulation</keyword>
<evidence type="ECO:0000256" key="2">
    <source>
        <dbReference type="ARBA" id="ARBA00023125"/>
    </source>
</evidence>
<dbReference type="STRING" id="549386.SAMN02927923_02996"/>
<dbReference type="PROSITE" id="PS01117">
    <property type="entry name" value="HTH_MARR_1"/>
    <property type="match status" value="1"/>
</dbReference>
<dbReference type="GO" id="GO:0003677">
    <property type="term" value="F:DNA binding"/>
    <property type="evidence" value="ECO:0007669"/>
    <property type="project" value="UniProtKB-KW"/>
</dbReference>
<evidence type="ECO:0000259" key="4">
    <source>
        <dbReference type="PROSITE" id="PS50995"/>
    </source>
</evidence>
<accession>A0A1G5K3I4</accession>
<name>A0A1G5K3I4_9HYPH</name>
<evidence type="ECO:0000313" key="6">
    <source>
        <dbReference type="Proteomes" id="UP000199569"/>
    </source>
</evidence>
<reference evidence="5 6" key="1">
    <citation type="submission" date="2016-10" db="EMBL/GenBank/DDBJ databases">
        <authorList>
            <person name="de Groot N.N."/>
        </authorList>
    </citation>
    <scope>NUCLEOTIDE SEQUENCE [LARGE SCALE GENOMIC DNA]</scope>
    <source>
        <strain evidence="5 6">CGMCC 1.7666</strain>
    </source>
</reference>
<dbReference type="SUPFAM" id="SSF46785">
    <property type="entry name" value="Winged helix' DNA-binding domain"/>
    <property type="match status" value="1"/>
</dbReference>
<dbReference type="AlphaFoldDB" id="A0A1G5K3I4"/>
<sequence>MSNLQIPLDAETKAIETPEDHRDELRLWLRLLTCSTLIEGEVRRRLRDQFDVTLPRFDLMAQLEKTPDGMTLSDLSKRMMVSNGNLTSLVDRLVTSGHIERRVSEIDRRAQIINLTPAGRSEFRVMAAEHEAWIAEIFGGLTQREQKDLMRLLAKTKLSARNAIIGVAQ</sequence>
<dbReference type="GO" id="GO:0006950">
    <property type="term" value="P:response to stress"/>
    <property type="evidence" value="ECO:0007669"/>
    <property type="project" value="TreeGrafter"/>
</dbReference>
<evidence type="ECO:0000256" key="3">
    <source>
        <dbReference type="ARBA" id="ARBA00023163"/>
    </source>
</evidence>
<dbReference type="PRINTS" id="PR00598">
    <property type="entry name" value="HTHMARR"/>
</dbReference>
<keyword evidence="6" id="KW-1185">Reference proteome</keyword>
<keyword evidence="2 5" id="KW-0238">DNA-binding</keyword>
<dbReference type="InterPro" id="IPR036390">
    <property type="entry name" value="WH_DNA-bd_sf"/>
</dbReference>
<dbReference type="Proteomes" id="UP000199569">
    <property type="component" value="Unassembled WGS sequence"/>
</dbReference>
<evidence type="ECO:0000256" key="1">
    <source>
        <dbReference type="ARBA" id="ARBA00023015"/>
    </source>
</evidence>
<dbReference type="PANTHER" id="PTHR33164">
    <property type="entry name" value="TRANSCRIPTIONAL REGULATOR, MARR FAMILY"/>
    <property type="match status" value="1"/>
</dbReference>
<dbReference type="SMART" id="SM00347">
    <property type="entry name" value="HTH_MARR"/>
    <property type="match status" value="1"/>
</dbReference>
<protein>
    <submittedName>
        <fullName evidence="5">DNA-binding transcriptional regulator, MarR family</fullName>
    </submittedName>
</protein>